<keyword evidence="3" id="KW-1185">Reference proteome</keyword>
<dbReference type="EMBL" id="JAHMHQ010000015">
    <property type="protein sequence ID" value="KAK1634245.1"/>
    <property type="molecule type" value="Genomic_DNA"/>
</dbReference>
<evidence type="ECO:0000313" key="2">
    <source>
        <dbReference type="EMBL" id="KAK1634245.1"/>
    </source>
</evidence>
<reference evidence="2" key="1">
    <citation type="submission" date="2021-06" db="EMBL/GenBank/DDBJ databases">
        <title>Comparative genomics, transcriptomics and evolutionary studies reveal genomic signatures of adaptation to plant cell wall in hemibiotrophic fungi.</title>
        <authorList>
            <consortium name="DOE Joint Genome Institute"/>
            <person name="Baroncelli R."/>
            <person name="Diaz J.F."/>
            <person name="Benocci T."/>
            <person name="Peng M."/>
            <person name="Battaglia E."/>
            <person name="Haridas S."/>
            <person name="Andreopoulos W."/>
            <person name="Labutti K."/>
            <person name="Pangilinan J."/>
            <person name="Floch G.L."/>
            <person name="Makela M.R."/>
            <person name="Henrissat B."/>
            <person name="Grigoriev I.V."/>
            <person name="Crouch J.A."/>
            <person name="De Vries R.P."/>
            <person name="Sukno S.A."/>
            <person name="Thon M.R."/>
        </authorList>
    </citation>
    <scope>NUCLEOTIDE SEQUENCE</scope>
    <source>
        <strain evidence="2">CBS 102054</strain>
    </source>
</reference>
<gene>
    <name evidence="2" type="ORF">BDP81DRAFT_432440</name>
</gene>
<evidence type="ECO:0000313" key="3">
    <source>
        <dbReference type="Proteomes" id="UP001243989"/>
    </source>
</evidence>
<accession>A0AAI9ZM77</accession>
<proteinExistence type="predicted"/>
<sequence length="107" mass="11858">MVNQPARIPTTTPALARFLPAAITIGVGKSNLQPYLALPPVKSTNTVRLAVSAVALNIRSQLKTESQQMDRFFSKYNNPQSEAARQKVFEDPTEDPRKSWFNALGRS</sequence>
<evidence type="ECO:0000256" key="1">
    <source>
        <dbReference type="SAM" id="MobiDB-lite"/>
    </source>
</evidence>
<feature type="compositionally biased region" description="Basic and acidic residues" evidence="1">
    <location>
        <begin position="84"/>
        <end position="98"/>
    </location>
</feature>
<dbReference type="AlphaFoldDB" id="A0AAI9ZM77"/>
<dbReference type="Proteomes" id="UP001243989">
    <property type="component" value="Unassembled WGS sequence"/>
</dbReference>
<comment type="caution">
    <text evidence="2">The sequence shown here is derived from an EMBL/GenBank/DDBJ whole genome shotgun (WGS) entry which is preliminary data.</text>
</comment>
<dbReference type="GeneID" id="85475646"/>
<name>A0AAI9ZM77_9PEZI</name>
<dbReference type="RefSeq" id="XP_060442852.1">
    <property type="nucleotide sequence ID" value="XM_060590784.1"/>
</dbReference>
<organism evidence="2 3">
    <name type="scientific">Colletotrichum phormii</name>
    <dbReference type="NCBI Taxonomy" id="359342"/>
    <lineage>
        <taxon>Eukaryota</taxon>
        <taxon>Fungi</taxon>
        <taxon>Dikarya</taxon>
        <taxon>Ascomycota</taxon>
        <taxon>Pezizomycotina</taxon>
        <taxon>Sordariomycetes</taxon>
        <taxon>Hypocreomycetidae</taxon>
        <taxon>Glomerellales</taxon>
        <taxon>Glomerellaceae</taxon>
        <taxon>Colletotrichum</taxon>
        <taxon>Colletotrichum acutatum species complex</taxon>
    </lineage>
</organism>
<protein>
    <submittedName>
        <fullName evidence="2">Uncharacterized protein</fullName>
    </submittedName>
</protein>
<feature type="region of interest" description="Disordered" evidence="1">
    <location>
        <begin position="77"/>
        <end position="107"/>
    </location>
</feature>